<dbReference type="Gene3D" id="1.10.340.70">
    <property type="match status" value="1"/>
</dbReference>
<name>W2K281_PHYNI</name>
<protein>
    <recommendedName>
        <fullName evidence="1">Integrase zinc-binding domain-containing protein</fullName>
    </recommendedName>
</protein>
<dbReference type="OrthoDB" id="123893at2759"/>
<accession>W2K281</accession>
<dbReference type="Pfam" id="PF17921">
    <property type="entry name" value="Integrase_H2C2"/>
    <property type="match status" value="1"/>
</dbReference>
<feature type="domain" description="Integrase zinc-binding" evidence="1">
    <location>
        <begin position="68"/>
        <end position="117"/>
    </location>
</feature>
<dbReference type="InterPro" id="IPR041588">
    <property type="entry name" value="Integrase_H2C2"/>
</dbReference>
<dbReference type="EMBL" id="KI683232">
    <property type="protein sequence ID" value="ETL78639.1"/>
    <property type="molecule type" value="Genomic_DNA"/>
</dbReference>
<evidence type="ECO:0000313" key="2">
    <source>
        <dbReference type="EMBL" id="ETL78639.1"/>
    </source>
</evidence>
<dbReference type="Proteomes" id="UP000054423">
    <property type="component" value="Unassembled WGS sequence"/>
</dbReference>
<dbReference type="VEuPathDB" id="FungiDB:PPTG_16139"/>
<dbReference type="AlphaFoldDB" id="W2K281"/>
<reference evidence="2" key="1">
    <citation type="submission" date="2013-11" db="EMBL/GenBank/DDBJ databases">
        <title>The Genome Sequence of Phytophthora parasitica CHvinca01.</title>
        <authorList>
            <consortium name="The Broad Institute Genomics Platform"/>
            <person name="Russ C."/>
            <person name="Tyler B."/>
            <person name="Panabieres F."/>
            <person name="Shan W."/>
            <person name="Tripathy S."/>
            <person name="Grunwald N."/>
            <person name="Machado M."/>
            <person name="Johnson C.S."/>
            <person name="Arredondo F."/>
            <person name="Hong C."/>
            <person name="Coffey M."/>
            <person name="Young S.K."/>
            <person name="Zeng Q."/>
            <person name="Gargeya S."/>
            <person name="Fitzgerald M."/>
            <person name="Abouelleil A."/>
            <person name="Alvarado L."/>
            <person name="Chapman S.B."/>
            <person name="Gainer-Dewar J."/>
            <person name="Goldberg J."/>
            <person name="Griggs A."/>
            <person name="Gujja S."/>
            <person name="Hansen M."/>
            <person name="Howarth C."/>
            <person name="Imamovic A."/>
            <person name="Ireland A."/>
            <person name="Larimer J."/>
            <person name="McCowan C."/>
            <person name="Murphy C."/>
            <person name="Pearson M."/>
            <person name="Poon T.W."/>
            <person name="Priest M."/>
            <person name="Roberts A."/>
            <person name="Saif S."/>
            <person name="Shea T."/>
            <person name="Sykes S."/>
            <person name="Wortman J."/>
            <person name="Nusbaum C."/>
            <person name="Birren B."/>
        </authorList>
    </citation>
    <scope>NUCLEOTIDE SEQUENCE [LARGE SCALE GENOMIC DNA]</scope>
    <source>
        <strain evidence="2">CHvinca01</strain>
    </source>
</reference>
<evidence type="ECO:0000259" key="1">
    <source>
        <dbReference type="Pfam" id="PF17921"/>
    </source>
</evidence>
<organism evidence="2">
    <name type="scientific">Phytophthora nicotianae</name>
    <name type="common">Potato buckeye rot agent</name>
    <name type="synonym">Phytophthora parasitica</name>
    <dbReference type="NCBI Taxonomy" id="4792"/>
    <lineage>
        <taxon>Eukaryota</taxon>
        <taxon>Sar</taxon>
        <taxon>Stramenopiles</taxon>
        <taxon>Oomycota</taxon>
        <taxon>Peronosporomycetes</taxon>
        <taxon>Peronosporales</taxon>
        <taxon>Peronosporaceae</taxon>
        <taxon>Phytophthora</taxon>
    </lineage>
</organism>
<gene>
    <name evidence="2" type="ORF">L917_20582</name>
</gene>
<proteinExistence type="predicted"/>
<sequence>MQTKLEKQPLLRPLDKDSFVWPTLNEIAATQQVHEHDKPRDCTVDSDGIYRYNSRIWMPQAASIIIQRLFIVVHCEPQGHRGEAVMLNHIKKIFGFKNMAQLVRRFLKRCLLCHHVKGEE</sequence>